<evidence type="ECO:0000259" key="2">
    <source>
        <dbReference type="Pfam" id="PF01266"/>
    </source>
</evidence>
<dbReference type="PANTHER" id="PTHR13847:SF287">
    <property type="entry name" value="FAD-DEPENDENT OXIDOREDUCTASE DOMAIN-CONTAINING PROTEIN 1"/>
    <property type="match status" value="1"/>
</dbReference>
<gene>
    <name evidence="3" type="ORF">AA309_21060</name>
</gene>
<keyword evidence="4" id="KW-1185">Reference proteome</keyword>
<dbReference type="SUPFAM" id="SSF51905">
    <property type="entry name" value="FAD/NAD(P)-binding domain"/>
    <property type="match status" value="1"/>
</dbReference>
<dbReference type="EMBL" id="LCYG01000056">
    <property type="protein sequence ID" value="KLK91340.1"/>
    <property type="molecule type" value="Genomic_DNA"/>
</dbReference>
<dbReference type="OrthoDB" id="9815989at2"/>
<comment type="caution">
    <text evidence="3">The sequence shown here is derived from an EMBL/GenBank/DDBJ whole genome shotgun (WGS) entry which is preliminary data.</text>
</comment>
<name>A0A0H1R7Z4_9HYPH</name>
<dbReference type="STRING" id="1225564.AA309_21060"/>
<dbReference type="GO" id="GO:0016491">
    <property type="term" value="F:oxidoreductase activity"/>
    <property type="evidence" value="ECO:0007669"/>
    <property type="project" value="UniProtKB-KW"/>
</dbReference>
<dbReference type="Proteomes" id="UP000035489">
    <property type="component" value="Unassembled WGS sequence"/>
</dbReference>
<evidence type="ECO:0000313" key="3">
    <source>
        <dbReference type="EMBL" id="KLK91340.1"/>
    </source>
</evidence>
<reference evidence="3 4" key="1">
    <citation type="submission" date="2015-05" db="EMBL/GenBank/DDBJ databases">
        <title>Draft genome sequence of Microvirga vignae strain BR3299, a novel nitrogen fixing bacteria isolated from Brazil semi-aired region.</title>
        <authorList>
            <person name="Zilli J.E."/>
            <person name="Passos S.R."/>
            <person name="Leite J."/>
            <person name="Baldani J.I."/>
            <person name="Xavier G.R."/>
            <person name="Rumjaneck N.G."/>
            <person name="Simoes-Araujo J.L."/>
        </authorList>
    </citation>
    <scope>NUCLEOTIDE SEQUENCE [LARGE SCALE GENOMIC DNA]</scope>
    <source>
        <strain evidence="3 4">BR3299</strain>
    </source>
</reference>
<evidence type="ECO:0000256" key="1">
    <source>
        <dbReference type="ARBA" id="ARBA00023002"/>
    </source>
</evidence>
<proteinExistence type="predicted"/>
<dbReference type="Gene3D" id="3.50.50.60">
    <property type="entry name" value="FAD/NAD(P)-binding domain"/>
    <property type="match status" value="1"/>
</dbReference>
<dbReference type="PANTHER" id="PTHR13847">
    <property type="entry name" value="SARCOSINE DEHYDROGENASE-RELATED"/>
    <property type="match status" value="1"/>
</dbReference>
<feature type="domain" description="FAD dependent oxidoreductase" evidence="2">
    <location>
        <begin position="7"/>
        <end position="351"/>
    </location>
</feature>
<dbReference type="Pfam" id="PF01266">
    <property type="entry name" value="DAO"/>
    <property type="match status" value="1"/>
</dbReference>
<keyword evidence="1" id="KW-0560">Oxidoreductase</keyword>
<dbReference type="Gene3D" id="3.30.9.10">
    <property type="entry name" value="D-Amino Acid Oxidase, subunit A, domain 2"/>
    <property type="match status" value="1"/>
</dbReference>
<dbReference type="InterPro" id="IPR006076">
    <property type="entry name" value="FAD-dep_OxRdtase"/>
</dbReference>
<protein>
    <submittedName>
        <fullName evidence="3">FAD-dependent oxidoreductase</fullName>
    </submittedName>
</protein>
<organism evidence="3 4">
    <name type="scientific">Microvirga vignae</name>
    <dbReference type="NCBI Taxonomy" id="1225564"/>
    <lineage>
        <taxon>Bacteria</taxon>
        <taxon>Pseudomonadati</taxon>
        <taxon>Pseudomonadota</taxon>
        <taxon>Alphaproteobacteria</taxon>
        <taxon>Hyphomicrobiales</taxon>
        <taxon>Methylobacteriaceae</taxon>
        <taxon>Microvirga</taxon>
    </lineage>
</organism>
<sequence length="394" mass="42372">MTTKTTRVVVVGGGLIGTWTAFFLVKRGWDVVLIEKGVVGAQSSGVNFGNLRLQGRHPGQYPLSLRSQAIWEEIEGLIGDRCEFERTGHLYVAMNEAEQEKLEQHARVAEGHGLAIERIGRDELRRRWPWLGEGLQAATYSARDATANPRLVSLAVARAAQRLGAEIVEHTRVTEVRRNGVGFTVETDTGLVVDCNAVVNSAGAWALAIAEAFGETAPMFAAGPPQFVTEPIPYQVVPSVQAVDGSVIFRQIPRGNVIFAGYPRTAADPVLNRAPVPPNKTLSGMRNLVRIAPFLRSAQVIRVWSGIEGYLPDMLPVIGESETTPGLFHAFGFCGHGFQVGPGVGAVLADLIVDGRTDTPIAPFSISRFRNAVQVSDKLAHEFDAPAAPGGRAG</sequence>
<evidence type="ECO:0000313" key="4">
    <source>
        <dbReference type="Proteomes" id="UP000035489"/>
    </source>
</evidence>
<dbReference type="RefSeq" id="WP_047190971.1">
    <property type="nucleotide sequence ID" value="NZ_LCYG01000056.1"/>
</dbReference>
<dbReference type="GO" id="GO:0005737">
    <property type="term" value="C:cytoplasm"/>
    <property type="evidence" value="ECO:0007669"/>
    <property type="project" value="TreeGrafter"/>
</dbReference>
<dbReference type="InterPro" id="IPR036188">
    <property type="entry name" value="FAD/NAD-bd_sf"/>
</dbReference>
<dbReference type="AlphaFoldDB" id="A0A0H1R7Z4"/>
<accession>A0A0H1R7Z4</accession>
<dbReference type="PATRIC" id="fig|1225564.3.peg.5554"/>